<dbReference type="InterPro" id="IPR017853">
    <property type="entry name" value="GH"/>
</dbReference>
<evidence type="ECO:0000256" key="6">
    <source>
        <dbReference type="ARBA" id="ARBA00022801"/>
    </source>
</evidence>
<dbReference type="InterPro" id="IPR031158">
    <property type="entry name" value="GH10_AS"/>
</dbReference>
<dbReference type="RefSeq" id="WP_377586226.1">
    <property type="nucleotide sequence ID" value="NZ_JBHTKA010000016.1"/>
</dbReference>
<keyword evidence="6 11" id="KW-0378">Hydrolase</keyword>
<keyword evidence="3" id="KW-0858">Xylan degradation</keyword>
<dbReference type="Proteomes" id="UP001597112">
    <property type="component" value="Unassembled WGS sequence"/>
</dbReference>
<dbReference type="SUPFAM" id="SSF51445">
    <property type="entry name" value="(Trans)glycosidases"/>
    <property type="match status" value="1"/>
</dbReference>
<keyword evidence="14" id="KW-1185">Reference proteome</keyword>
<dbReference type="PROSITE" id="PS51257">
    <property type="entry name" value="PROKAR_LIPOPROTEIN"/>
    <property type="match status" value="1"/>
</dbReference>
<organism evidence="13 14">
    <name type="scientific">Ohtaekwangia kribbensis</name>
    <dbReference type="NCBI Taxonomy" id="688913"/>
    <lineage>
        <taxon>Bacteria</taxon>
        <taxon>Pseudomonadati</taxon>
        <taxon>Bacteroidota</taxon>
        <taxon>Cytophagia</taxon>
        <taxon>Cytophagales</taxon>
        <taxon>Fulvivirgaceae</taxon>
        <taxon>Ohtaekwangia</taxon>
    </lineage>
</organism>
<dbReference type="InterPro" id="IPR001000">
    <property type="entry name" value="GH10_dom"/>
</dbReference>
<comment type="catalytic activity">
    <reaction evidence="1 11">
        <text>Endohydrolysis of (1-&gt;4)-beta-D-xylosidic linkages in xylans.</text>
        <dbReference type="EC" id="3.2.1.8"/>
    </reaction>
</comment>
<reference evidence="14" key="1">
    <citation type="journal article" date="2019" name="Int. J. Syst. Evol. Microbiol.">
        <title>The Global Catalogue of Microorganisms (GCM) 10K type strain sequencing project: providing services to taxonomists for standard genome sequencing and annotation.</title>
        <authorList>
            <consortium name="The Broad Institute Genomics Platform"/>
            <consortium name="The Broad Institute Genome Sequencing Center for Infectious Disease"/>
            <person name="Wu L."/>
            <person name="Ma J."/>
        </authorList>
    </citation>
    <scope>NUCLEOTIDE SEQUENCE [LARGE SCALE GENOMIC DNA]</scope>
    <source>
        <strain evidence="14">CCUG 58938</strain>
    </source>
</reference>
<protein>
    <recommendedName>
        <fullName evidence="11">Beta-xylanase</fullName>
        <ecNumber evidence="11">3.2.1.8</ecNumber>
    </recommendedName>
</protein>
<dbReference type="EC" id="3.2.1.8" evidence="11"/>
<sequence>MKNFRFIPMVLLACAAGMYSCEPDPINIQAQGNFTDTEGPLKSTADFPIGIAIDYTPFMTDAAYKNVVATEANSTTFGYEMKHGALVDNEGAIDFTRADALYDAAKAAGVEVFGHTLGWHQNQNATYLKTVVGGGAGSDPVNLLLNGDFEAGSGDNFTNWGKWNGAASLVQGTGTSEVHGGARSLKVIVAANGNPWNVQMASDLFNTTVDTQYKISFWIKSANAGGVMRVSTGTTAQYSANYNISTEWSKISWTIPAKDAQTRILFDVGSTANTYYIDDVTVIDAAAGEAPVGDALVEAVSNAMENFITETVTHYKGEVKAWDVVNEAMADGNSGLRTSANTTVDADATDIFFWSDYLGRDWALKAFQYAEAADPDALLFINDYNLEANSVKVDSLIAYVEELRAKGAKIDGIGTQMHININTSYAGIDQAFQKLAATGLLVRVSELDVRANPLDKANFDTSLNPYALSYQAVMYQYVVESYLKHVPAAQRHGITIWGVSDKDSWYVTVQNKIEAPLLFDTNYNKKPAYSGVLQALKAQ</sequence>
<dbReference type="PRINTS" id="PR00134">
    <property type="entry name" value="GLHYDRLASE10"/>
</dbReference>
<dbReference type="PROSITE" id="PS00591">
    <property type="entry name" value="GH10_1"/>
    <property type="match status" value="1"/>
</dbReference>
<evidence type="ECO:0000256" key="11">
    <source>
        <dbReference type="RuleBase" id="RU361174"/>
    </source>
</evidence>
<dbReference type="PANTHER" id="PTHR31490:SF88">
    <property type="entry name" value="BETA-XYLANASE"/>
    <property type="match status" value="1"/>
</dbReference>
<evidence type="ECO:0000259" key="12">
    <source>
        <dbReference type="PROSITE" id="PS51760"/>
    </source>
</evidence>
<dbReference type="Pfam" id="PF00331">
    <property type="entry name" value="Glyco_hydro_10"/>
    <property type="match status" value="2"/>
</dbReference>
<evidence type="ECO:0000256" key="3">
    <source>
        <dbReference type="ARBA" id="ARBA00022651"/>
    </source>
</evidence>
<evidence type="ECO:0000256" key="5">
    <source>
        <dbReference type="ARBA" id="ARBA00022737"/>
    </source>
</evidence>
<evidence type="ECO:0000256" key="8">
    <source>
        <dbReference type="ARBA" id="ARBA00023295"/>
    </source>
</evidence>
<name>A0ABW3KCI8_9BACT</name>
<dbReference type="SMART" id="SM00633">
    <property type="entry name" value="Glyco_10"/>
    <property type="match status" value="1"/>
</dbReference>
<evidence type="ECO:0000313" key="13">
    <source>
        <dbReference type="EMBL" id="MFD1003479.1"/>
    </source>
</evidence>
<dbReference type="Gene3D" id="3.20.20.80">
    <property type="entry name" value="Glycosidases"/>
    <property type="match status" value="2"/>
</dbReference>
<comment type="caution">
    <text evidence="13">The sequence shown here is derived from an EMBL/GenBank/DDBJ whole genome shotgun (WGS) entry which is preliminary data.</text>
</comment>
<keyword evidence="7 11" id="KW-0119">Carbohydrate metabolism</keyword>
<keyword evidence="4" id="KW-0732">Signal</keyword>
<evidence type="ECO:0000256" key="9">
    <source>
        <dbReference type="ARBA" id="ARBA00023326"/>
    </source>
</evidence>
<dbReference type="PANTHER" id="PTHR31490">
    <property type="entry name" value="GLYCOSYL HYDROLASE"/>
    <property type="match status" value="1"/>
</dbReference>
<gene>
    <name evidence="13" type="ORF">ACFQ21_29410</name>
</gene>
<evidence type="ECO:0000256" key="10">
    <source>
        <dbReference type="PROSITE-ProRule" id="PRU10061"/>
    </source>
</evidence>
<dbReference type="Gene3D" id="2.60.120.260">
    <property type="entry name" value="Galactose-binding domain-like"/>
    <property type="match status" value="1"/>
</dbReference>
<dbReference type="SUPFAM" id="SSF49785">
    <property type="entry name" value="Galactose-binding domain-like"/>
    <property type="match status" value="1"/>
</dbReference>
<dbReference type="EMBL" id="JBHTKA010000016">
    <property type="protein sequence ID" value="MFD1003479.1"/>
    <property type="molecule type" value="Genomic_DNA"/>
</dbReference>
<dbReference type="InterPro" id="IPR003305">
    <property type="entry name" value="CenC_carb-bd"/>
</dbReference>
<proteinExistence type="inferred from homology"/>
<evidence type="ECO:0000313" key="14">
    <source>
        <dbReference type="Proteomes" id="UP001597112"/>
    </source>
</evidence>
<keyword evidence="8 11" id="KW-0326">Glycosidase</keyword>
<comment type="similarity">
    <text evidence="2 11">Belongs to the glycosyl hydrolase 10 (cellulase F) family.</text>
</comment>
<evidence type="ECO:0000256" key="7">
    <source>
        <dbReference type="ARBA" id="ARBA00023277"/>
    </source>
</evidence>
<evidence type="ECO:0000256" key="4">
    <source>
        <dbReference type="ARBA" id="ARBA00022729"/>
    </source>
</evidence>
<keyword evidence="5" id="KW-0677">Repeat</keyword>
<dbReference type="InterPro" id="IPR008979">
    <property type="entry name" value="Galactose-bd-like_sf"/>
</dbReference>
<evidence type="ECO:0000256" key="1">
    <source>
        <dbReference type="ARBA" id="ARBA00000681"/>
    </source>
</evidence>
<dbReference type="PROSITE" id="PS51760">
    <property type="entry name" value="GH10_2"/>
    <property type="match status" value="1"/>
</dbReference>
<keyword evidence="9 11" id="KW-0624">Polysaccharide degradation</keyword>
<dbReference type="Pfam" id="PF02018">
    <property type="entry name" value="CBM_4_9"/>
    <property type="match status" value="1"/>
</dbReference>
<evidence type="ECO:0000256" key="2">
    <source>
        <dbReference type="ARBA" id="ARBA00007495"/>
    </source>
</evidence>
<feature type="domain" description="GH10" evidence="12">
    <location>
        <begin position="35"/>
        <end position="535"/>
    </location>
</feature>
<dbReference type="InterPro" id="IPR044846">
    <property type="entry name" value="GH10"/>
</dbReference>
<feature type="active site" description="Nucleophile" evidence="10">
    <location>
        <position position="446"/>
    </location>
</feature>
<accession>A0ABW3KCI8</accession>